<dbReference type="EMBL" id="JAHUVW010000004">
    <property type="protein sequence ID" value="MBV7674125.1"/>
    <property type="molecule type" value="Genomic_DNA"/>
</dbReference>
<dbReference type="Proteomes" id="UP000735541">
    <property type="component" value="Unassembled WGS sequence"/>
</dbReference>
<evidence type="ECO:0000313" key="2">
    <source>
        <dbReference type="Proteomes" id="UP000735541"/>
    </source>
</evidence>
<evidence type="ECO:0000313" key="1">
    <source>
        <dbReference type="EMBL" id="MBV7674125.1"/>
    </source>
</evidence>
<keyword evidence="2" id="KW-1185">Reference proteome</keyword>
<protein>
    <submittedName>
        <fullName evidence="1">Uncharacterized protein</fullName>
    </submittedName>
</protein>
<name>A0ABS6U0T3_STRHA</name>
<accession>A0ABS6U0T3</accession>
<reference evidence="1 2" key="1">
    <citation type="submission" date="2021-07" db="EMBL/GenBank/DDBJ databases">
        <title>Sequencing Streptomyces halstedii LGO-A4 genome an citrus endophytic actinomycete.</title>
        <authorList>
            <person name="Samborskyy M."/>
            <person name="Scott N."/>
            <person name="Deglau R."/>
            <person name="Dickens S."/>
            <person name="Oliveira L.G."/>
        </authorList>
    </citation>
    <scope>NUCLEOTIDE SEQUENCE [LARGE SCALE GENOMIC DNA]</scope>
    <source>
        <strain evidence="1 2">LGO-A4</strain>
    </source>
</reference>
<organism evidence="1 2">
    <name type="scientific">Streptomyces halstedii</name>
    <dbReference type="NCBI Taxonomy" id="1944"/>
    <lineage>
        <taxon>Bacteria</taxon>
        <taxon>Bacillati</taxon>
        <taxon>Actinomycetota</taxon>
        <taxon>Actinomycetes</taxon>
        <taxon>Kitasatosporales</taxon>
        <taxon>Streptomycetaceae</taxon>
        <taxon>Streptomyces</taxon>
    </lineage>
</organism>
<proteinExistence type="predicted"/>
<sequence>MVRHTRAARTAQHHAVRAIALRGLAHPLTHVLLAAAATAAAQAWDAGHRVSDLHPARTDRKPAGG</sequence>
<comment type="caution">
    <text evidence="1">The sequence shown here is derived from an EMBL/GenBank/DDBJ whole genome shotgun (WGS) entry which is preliminary data.</text>
</comment>
<gene>
    <name evidence="1" type="ORF">STHAL_32275</name>
</gene>